<evidence type="ECO:0000256" key="1">
    <source>
        <dbReference type="ARBA" id="ARBA00004479"/>
    </source>
</evidence>
<dbReference type="Gene3D" id="2.10.25.10">
    <property type="entry name" value="Laminin"/>
    <property type="match status" value="1"/>
</dbReference>
<organism evidence="16 17">
    <name type="scientific">Panicum virgatum</name>
    <name type="common">Blackwell switchgrass</name>
    <dbReference type="NCBI Taxonomy" id="38727"/>
    <lineage>
        <taxon>Eukaryota</taxon>
        <taxon>Viridiplantae</taxon>
        <taxon>Streptophyta</taxon>
        <taxon>Embryophyta</taxon>
        <taxon>Tracheophyta</taxon>
        <taxon>Spermatophyta</taxon>
        <taxon>Magnoliopsida</taxon>
        <taxon>Liliopsida</taxon>
        <taxon>Poales</taxon>
        <taxon>Poaceae</taxon>
        <taxon>PACMAD clade</taxon>
        <taxon>Panicoideae</taxon>
        <taxon>Panicodae</taxon>
        <taxon>Paniceae</taxon>
        <taxon>Panicinae</taxon>
        <taxon>Panicum</taxon>
        <taxon>Panicum sect. Hiantes</taxon>
    </lineage>
</organism>
<reference evidence="16 17" key="1">
    <citation type="submission" date="2020-05" db="EMBL/GenBank/DDBJ databases">
        <title>WGS assembly of Panicum virgatum.</title>
        <authorList>
            <person name="Lovell J.T."/>
            <person name="Jenkins J."/>
            <person name="Shu S."/>
            <person name="Juenger T.E."/>
            <person name="Schmutz J."/>
        </authorList>
    </citation>
    <scope>NUCLEOTIDE SEQUENCE [LARGE SCALE GENOMIC DNA]</scope>
    <source>
        <strain evidence="17">cv. AP13</strain>
    </source>
</reference>
<gene>
    <name evidence="16" type="ORF">PVAP13_6KG027240</name>
</gene>
<dbReference type="Pfam" id="PF07645">
    <property type="entry name" value="EGF_CA"/>
    <property type="match status" value="1"/>
</dbReference>
<keyword evidence="12" id="KW-1015">Disulfide bond</keyword>
<dbReference type="GO" id="GO:0007166">
    <property type="term" value="P:cell surface receptor signaling pathway"/>
    <property type="evidence" value="ECO:0007669"/>
    <property type="project" value="InterPro"/>
</dbReference>
<dbReference type="Proteomes" id="UP000823388">
    <property type="component" value="Chromosome 6K"/>
</dbReference>
<evidence type="ECO:0000256" key="10">
    <source>
        <dbReference type="ARBA" id="ARBA00022989"/>
    </source>
</evidence>
<dbReference type="Pfam" id="PF07714">
    <property type="entry name" value="PK_Tyr_Ser-Thr"/>
    <property type="match status" value="1"/>
</dbReference>
<keyword evidence="10 14" id="KW-1133">Transmembrane helix</keyword>
<comment type="subcellular location">
    <subcellularLocation>
        <location evidence="1">Membrane</location>
        <topology evidence="1">Single-pass type I membrane protein</topology>
    </subcellularLocation>
</comment>
<evidence type="ECO:0000259" key="15">
    <source>
        <dbReference type="PROSITE" id="PS50011"/>
    </source>
</evidence>
<dbReference type="PANTHER" id="PTHR27005:SF283">
    <property type="entry name" value="OS02G0633066 PROTEIN"/>
    <property type="match status" value="1"/>
</dbReference>
<dbReference type="SMART" id="SM00179">
    <property type="entry name" value="EGF_CA"/>
    <property type="match status" value="1"/>
</dbReference>
<keyword evidence="4" id="KW-0808">Transferase</keyword>
<keyword evidence="5 14" id="KW-0812">Transmembrane</keyword>
<dbReference type="InterPro" id="IPR000719">
    <property type="entry name" value="Prot_kinase_dom"/>
</dbReference>
<dbReference type="GO" id="GO:0005509">
    <property type="term" value="F:calcium ion binding"/>
    <property type="evidence" value="ECO:0007669"/>
    <property type="project" value="InterPro"/>
</dbReference>
<feature type="binding site" evidence="13">
    <location>
        <position position="240"/>
    </location>
    <ligand>
        <name>ATP</name>
        <dbReference type="ChEBI" id="CHEBI:30616"/>
    </ligand>
</feature>
<dbReference type="GO" id="GO:0005886">
    <property type="term" value="C:plasma membrane"/>
    <property type="evidence" value="ECO:0007669"/>
    <property type="project" value="TreeGrafter"/>
</dbReference>
<keyword evidence="9 13" id="KW-0067">ATP-binding</keyword>
<dbReference type="PROSITE" id="PS00107">
    <property type="entry name" value="PROTEIN_KINASE_ATP"/>
    <property type="match status" value="1"/>
</dbReference>
<dbReference type="EMBL" id="CM029047">
    <property type="protein sequence ID" value="KAG2581232.1"/>
    <property type="molecule type" value="Genomic_DNA"/>
</dbReference>
<dbReference type="AlphaFoldDB" id="A0A8T0R6A2"/>
<evidence type="ECO:0000256" key="11">
    <source>
        <dbReference type="ARBA" id="ARBA00023136"/>
    </source>
</evidence>
<evidence type="ECO:0000256" key="8">
    <source>
        <dbReference type="ARBA" id="ARBA00022777"/>
    </source>
</evidence>
<evidence type="ECO:0000256" key="7">
    <source>
        <dbReference type="ARBA" id="ARBA00022741"/>
    </source>
</evidence>
<evidence type="ECO:0000256" key="13">
    <source>
        <dbReference type="PROSITE-ProRule" id="PRU10141"/>
    </source>
</evidence>
<dbReference type="PROSITE" id="PS01187">
    <property type="entry name" value="EGF_CA"/>
    <property type="match status" value="1"/>
</dbReference>
<sequence length="307" mass="33895">MILKMMTSSKEPDLFVDPLESASFQWAVANLTCQLAKQNASGYACVSNNSTWISVISSSEGYIGYWCKCSAGFEGNPYIKDDCHDIDECQQTPGICVGICHNTIGSFTCTKCPGHTVYDAKTMHCTSTPKRNLILGIIFGLCCGFGIKLFGLSALVLIQRWKRDTQKKLRRKYFQKNQGILLEQLILSDESASDKTRIFSLEELEKATNDFDPTRILGHGGHGTVYKGILSDQRVVAIKKSKAIKDGEISEFINEVAILSQINQRNIVRLFGCCLESEVPLLVYGFITHGSLHQILHAGSSSGFSLS</sequence>
<dbReference type="InterPro" id="IPR017441">
    <property type="entry name" value="Protein_kinase_ATP_BS"/>
</dbReference>
<dbReference type="Gene3D" id="3.30.200.20">
    <property type="entry name" value="Phosphorylase Kinase, domain 1"/>
    <property type="match status" value="1"/>
</dbReference>
<dbReference type="InterPro" id="IPR001881">
    <property type="entry name" value="EGF-like_Ca-bd_dom"/>
</dbReference>
<name>A0A8T0R6A2_PANVG</name>
<keyword evidence="7 13" id="KW-0547">Nucleotide-binding</keyword>
<dbReference type="GO" id="GO:0004674">
    <property type="term" value="F:protein serine/threonine kinase activity"/>
    <property type="evidence" value="ECO:0007669"/>
    <property type="project" value="UniProtKB-KW"/>
</dbReference>
<evidence type="ECO:0000313" key="17">
    <source>
        <dbReference type="Proteomes" id="UP000823388"/>
    </source>
</evidence>
<dbReference type="FunFam" id="3.30.200.20:FF:000043">
    <property type="entry name" value="Wall-associated receptor kinase 2"/>
    <property type="match status" value="1"/>
</dbReference>
<dbReference type="InterPro" id="IPR001245">
    <property type="entry name" value="Ser-Thr/Tyr_kinase_cat_dom"/>
</dbReference>
<protein>
    <recommendedName>
        <fullName evidence="15">Protein kinase domain-containing protein</fullName>
    </recommendedName>
</protein>
<dbReference type="InterPro" id="IPR018097">
    <property type="entry name" value="EGF_Ca-bd_CS"/>
</dbReference>
<feature type="domain" description="Protein kinase" evidence="15">
    <location>
        <begin position="211"/>
        <end position="307"/>
    </location>
</feature>
<evidence type="ECO:0000256" key="12">
    <source>
        <dbReference type="ARBA" id="ARBA00023157"/>
    </source>
</evidence>
<dbReference type="GO" id="GO:0005524">
    <property type="term" value="F:ATP binding"/>
    <property type="evidence" value="ECO:0007669"/>
    <property type="project" value="UniProtKB-UniRule"/>
</dbReference>
<keyword evidence="17" id="KW-1185">Reference proteome</keyword>
<dbReference type="PROSITE" id="PS50011">
    <property type="entry name" value="PROTEIN_KINASE_DOM"/>
    <property type="match status" value="1"/>
</dbReference>
<keyword evidence="8" id="KW-0418">Kinase</keyword>
<evidence type="ECO:0000256" key="14">
    <source>
        <dbReference type="SAM" id="Phobius"/>
    </source>
</evidence>
<proteinExistence type="predicted"/>
<keyword evidence="3" id="KW-0245">EGF-like domain</keyword>
<evidence type="ECO:0000256" key="2">
    <source>
        <dbReference type="ARBA" id="ARBA00022527"/>
    </source>
</evidence>
<dbReference type="InterPro" id="IPR049883">
    <property type="entry name" value="NOTCH1_EGF-like"/>
</dbReference>
<keyword evidence="2" id="KW-0723">Serine/threonine-protein kinase</keyword>
<dbReference type="FunFam" id="2.10.25.10:FF:000002">
    <property type="entry name" value="Latent-transforming growth factor beta-binding protein 3"/>
    <property type="match status" value="1"/>
</dbReference>
<dbReference type="InterPro" id="IPR011009">
    <property type="entry name" value="Kinase-like_dom_sf"/>
</dbReference>
<dbReference type="SUPFAM" id="SSF56112">
    <property type="entry name" value="Protein kinase-like (PK-like)"/>
    <property type="match status" value="1"/>
</dbReference>
<evidence type="ECO:0000256" key="4">
    <source>
        <dbReference type="ARBA" id="ARBA00022679"/>
    </source>
</evidence>
<keyword evidence="6" id="KW-0732">Signal</keyword>
<dbReference type="CDD" id="cd00054">
    <property type="entry name" value="EGF_CA"/>
    <property type="match status" value="1"/>
</dbReference>
<evidence type="ECO:0000256" key="6">
    <source>
        <dbReference type="ARBA" id="ARBA00022729"/>
    </source>
</evidence>
<dbReference type="InterPro" id="IPR045274">
    <property type="entry name" value="WAK-like"/>
</dbReference>
<comment type="caution">
    <text evidence="16">The sequence shown here is derived from an EMBL/GenBank/DDBJ whole genome shotgun (WGS) entry which is preliminary data.</text>
</comment>
<keyword evidence="11 14" id="KW-0472">Membrane</keyword>
<accession>A0A8T0R6A2</accession>
<dbReference type="PANTHER" id="PTHR27005">
    <property type="entry name" value="WALL-ASSOCIATED RECEPTOR KINASE-LIKE 21"/>
    <property type="match status" value="1"/>
</dbReference>
<evidence type="ECO:0000256" key="5">
    <source>
        <dbReference type="ARBA" id="ARBA00022692"/>
    </source>
</evidence>
<evidence type="ECO:0000256" key="9">
    <source>
        <dbReference type="ARBA" id="ARBA00022840"/>
    </source>
</evidence>
<dbReference type="SUPFAM" id="SSF57196">
    <property type="entry name" value="EGF/Laminin"/>
    <property type="match status" value="1"/>
</dbReference>
<feature type="transmembrane region" description="Helical" evidence="14">
    <location>
        <begin position="133"/>
        <end position="158"/>
    </location>
</feature>
<evidence type="ECO:0000313" key="16">
    <source>
        <dbReference type="EMBL" id="KAG2581232.1"/>
    </source>
</evidence>
<evidence type="ECO:0000256" key="3">
    <source>
        <dbReference type="ARBA" id="ARBA00022536"/>
    </source>
</evidence>